<accession>A0A0F9L744</accession>
<sequence length="30" mass="3603">MIKMTQVYSKEEIFESTKIEEYEAHTPLKV</sequence>
<reference evidence="1" key="1">
    <citation type="journal article" date="2015" name="Nature">
        <title>Complex archaea that bridge the gap between prokaryotes and eukaryotes.</title>
        <authorList>
            <person name="Spang A."/>
            <person name="Saw J.H."/>
            <person name="Jorgensen S.L."/>
            <person name="Zaremba-Niedzwiedzka K."/>
            <person name="Martijn J."/>
            <person name="Lind A.E."/>
            <person name="van Eijk R."/>
            <person name="Schleper C."/>
            <person name="Guy L."/>
            <person name="Ettema T.J."/>
        </authorList>
    </citation>
    <scope>NUCLEOTIDE SEQUENCE</scope>
</reference>
<dbReference type="AlphaFoldDB" id="A0A0F9L744"/>
<name>A0A0F9L744_9ZZZZ</name>
<gene>
    <name evidence="1" type="ORF">LCGC14_1548010</name>
</gene>
<evidence type="ECO:0000313" key="1">
    <source>
        <dbReference type="EMBL" id="KKM59541.1"/>
    </source>
</evidence>
<organism evidence="1">
    <name type="scientific">marine sediment metagenome</name>
    <dbReference type="NCBI Taxonomy" id="412755"/>
    <lineage>
        <taxon>unclassified sequences</taxon>
        <taxon>metagenomes</taxon>
        <taxon>ecological metagenomes</taxon>
    </lineage>
</organism>
<protein>
    <submittedName>
        <fullName evidence="1">Uncharacterized protein</fullName>
    </submittedName>
</protein>
<dbReference type="EMBL" id="LAZR01011792">
    <property type="protein sequence ID" value="KKM59541.1"/>
    <property type="molecule type" value="Genomic_DNA"/>
</dbReference>
<proteinExistence type="predicted"/>
<comment type="caution">
    <text evidence="1">The sequence shown here is derived from an EMBL/GenBank/DDBJ whole genome shotgun (WGS) entry which is preliminary data.</text>
</comment>